<dbReference type="GO" id="GO:0015078">
    <property type="term" value="F:proton transmembrane transporter activity"/>
    <property type="evidence" value="ECO:0007669"/>
    <property type="project" value="InterPro"/>
</dbReference>
<evidence type="ECO:0000256" key="9">
    <source>
        <dbReference type="ARBA" id="ARBA00023128"/>
    </source>
</evidence>
<dbReference type="PANTHER" id="PTHR39937:SF1">
    <property type="entry name" value="ATP SYNTHASE PROTEIN 8"/>
    <property type="match status" value="1"/>
</dbReference>
<feature type="transmembrane region" description="Helical" evidence="13">
    <location>
        <begin position="6"/>
        <end position="28"/>
    </location>
</feature>
<evidence type="ECO:0000256" key="11">
    <source>
        <dbReference type="ARBA" id="ARBA00023310"/>
    </source>
</evidence>
<keyword evidence="8 12" id="KW-0406">Ion transport</keyword>
<keyword evidence="3 12" id="KW-0813">Transport</keyword>
<organism evidence="14">
    <name type="scientific">Acanthodactylus schmidti</name>
    <dbReference type="NCBI Taxonomy" id="80464"/>
    <lineage>
        <taxon>Eukaryota</taxon>
        <taxon>Metazoa</taxon>
        <taxon>Chordata</taxon>
        <taxon>Craniata</taxon>
        <taxon>Vertebrata</taxon>
        <taxon>Euteleostomi</taxon>
        <taxon>Lepidosauria</taxon>
        <taxon>Squamata</taxon>
        <taxon>Bifurcata</taxon>
        <taxon>Unidentata</taxon>
        <taxon>Episquamata</taxon>
        <taxon>Laterata</taxon>
        <taxon>Lacertibaenia</taxon>
        <taxon>Lacertidae</taxon>
        <taxon>Acanthodactylus</taxon>
    </lineage>
</organism>
<evidence type="ECO:0000256" key="13">
    <source>
        <dbReference type="SAM" id="Phobius"/>
    </source>
</evidence>
<protein>
    <recommendedName>
        <fullName evidence="12">ATP synthase complex subunit 8</fullName>
    </recommendedName>
</protein>
<dbReference type="GO" id="GO:0015986">
    <property type="term" value="P:proton motive force-driven ATP synthesis"/>
    <property type="evidence" value="ECO:0007669"/>
    <property type="project" value="InterPro"/>
</dbReference>
<evidence type="ECO:0000256" key="10">
    <source>
        <dbReference type="ARBA" id="ARBA00023136"/>
    </source>
</evidence>
<dbReference type="GeneID" id="69228826"/>
<keyword evidence="4 12" id="KW-0138">CF(0)</keyword>
<evidence type="ECO:0000256" key="6">
    <source>
        <dbReference type="ARBA" id="ARBA00022781"/>
    </source>
</evidence>
<evidence type="ECO:0000256" key="4">
    <source>
        <dbReference type="ARBA" id="ARBA00022547"/>
    </source>
</evidence>
<comment type="subcellular location">
    <subcellularLocation>
        <location evidence="1 12">Mitochondrion membrane</location>
        <topology evidence="1 12">Single-pass membrane protein</topology>
    </subcellularLocation>
</comment>
<evidence type="ECO:0000256" key="3">
    <source>
        <dbReference type="ARBA" id="ARBA00022448"/>
    </source>
</evidence>
<keyword evidence="11" id="KW-0066">ATP synthesis</keyword>
<evidence type="ECO:0000256" key="12">
    <source>
        <dbReference type="RuleBase" id="RU003661"/>
    </source>
</evidence>
<keyword evidence="9 12" id="KW-0496">Mitochondrion</keyword>
<accession>A0A8A3WP13</accession>
<keyword evidence="6 12" id="KW-0375">Hydrogen ion transport</keyword>
<sequence>MPQLNPAPWFYILILVWLTLILLLTKVLSSKMHALPTKQLLSAHSNFWLWPWP</sequence>
<dbReference type="InterPro" id="IPR001421">
    <property type="entry name" value="ATP8_metazoa"/>
</dbReference>
<evidence type="ECO:0000256" key="2">
    <source>
        <dbReference type="ARBA" id="ARBA00008892"/>
    </source>
</evidence>
<evidence type="ECO:0000256" key="8">
    <source>
        <dbReference type="ARBA" id="ARBA00023065"/>
    </source>
</evidence>
<dbReference type="InterPro" id="IPR050635">
    <property type="entry name" value="ATPase_protein_8"/>
</dbReference>
<dbReference type="EMBL" id="MW496124">
    <property type="protein sequence ID" value="QTA72698.1"/>
    <property type="molecule type" value="Genomic_DNA"/>
</dbReference>
<dbReference type="AlphaFoldDB" id="A0A8A3WP13"/>
<evidence type="ECO:0000256" key="1">
    <source>
        <dbReference type="ARBA" id="ARBA00004304"/>
    </source>
</evidence>
<dbReference type="GO" id="GO:0031966">
    <property type="term" value="C:mitochondrial membrane"/>
    <property type="evidence" value="ECO:0007669"/>
    <property type="project" value="UniProtKB-SubCell"/>
</dbReference>
<keyword evidence="7 13" id="KW-1133">Transmembrane helix</keyword>
<keyword evidence="10 13" id="KW-0472">Membrane</keyword>
<dbReference type="GO" id="GO:0045259">
    <property type="term" value="C:proton-transporting ATP synthase complex"/>
    <property type="evidence" value="ECO:0007669"/>
    <property type="project" value="UniProtKB-KW"/>
</dbReference>
<evidence type="ECO:0000256" key="5">
    <source>
        <dbReference type="ARBA" id="ARBA00022692"/>
    </source>
</evidence>
<evidence type="ECO:0000256" key="7">
    <source>
        <dbReference type="ARBA" id="ARBA00022989"/>
    </source>
</evidence>
<dbReference type="PANTHER" id="PTHR39937">
    <property type="entry name" value="ATP SYNTHASE PROTEIN 8"/>
    <property type="match status" value="1"/>
</dbReference>
<reference evidence="14" key="1">
    <citation type="journal article" name="Sci. Rep.">
        <title>Mitogenome analyses elucidate the evolutionary relationships of a probable Eocene wet tropics relic in the xerophile lizard genus Acanthodactylus.</title>
        <authorList>
            <person name="Kirchhof S."/>
            <person name="Lyra M.L."/>
            <person name="Rodriguez A."/>
            <person name="Ineich I."/>
            <person name="Muller J."/>
            <person name="Rodel M.O."/>
            <person name="Trape J.F."/>
            <person name="Vences M."/>
            <person name="Boissinot S."/>
        </authorList>
    </citation>
    <scope>NUCLEOTIDE SEQUENCE</scope>
</reference>
<evidence type="ECO:0000313" key="14">
    <source>
        <dbReference type="EMBL" id="QTA72698.1"/>
    </source>
</evidence>
<geneLocation type="mitochondrion" evidence="14"/>
<keyword evidence="5 12" id="KW-0812">Transmembrane</keyword>
<proteinExistence type="inferred from homology"/>
<dbReference type="Pfam" id="PF00895">
    <property type="entry name" value="ATP-synt_8"/>
    <property type="match status" value="1"/>
</dbReference>
<dbReference type="CTD" id="4509"/>
<name>A0A8A3WP13_9SAUR</name>
<comment type="similarity">
    <text evidence="2 12">Belongs to the ATPase protein 8 family.</text>
</comment>
<gene>
    <name evidence="14" type="primary">ATP8</name>
</gene>
<dbReference type="RefSeq" id="YP_010234519.1">
    <property type="nucleotide sequence ID" value="NC_059782.1"/>
</dbReference>